<sequence length="69" mass="7539">MSKTQSSGWKEIRLRADKYSNVAEASDKLDGLAIITVFLKLGLCNENPKDVLKALDSVKTKVNIVTVSS</sequence>
<dbReference type="Proteomes" id="UP000190648">
    <property type="component" value="Unassembled WGS sequence"/>
</dbReference>
<dbReference type="EMBL" id="LSYS01003169">
    <property type="protein sequence ID" value="OPJ83620.1"/>
    <property type="molecule type" value="Genomic_DNA"/>
</dbReference>
<protein>
    <submittedName>
        <fullName evidence="1">Uncharacterized protein</fullName>
    </submittedName>
</protein>
<name>A0A1V4KGL0_PATFA</name>
<comment type="caution">
    <text evidence="1">The sequence shown here is derived from an EMBL/GenBank/DDBJ whole genome shotgun (WGS) entry which is preliminary data.</text>
</comment>
<dbReference type="SUPFAM" id="SSF51069">
    <property type="entry name" value="Carbonic anhydrase"/>
    <property type="match status" value="1"/>
</dbReference>
<dbReference type="InterPro" id="IPR036398">
    <property type="entry name" value="CA_dom_sf"/>
</dbReference>
<gene>
    <name evidence="1" type="ORF">AV530_006484</name>
</gene>
<dbReference type="STRING" id="372326.A0A1V4KGL0"/>
<keyword evidence="2" id="KW-1185">Reference proteome</keyword>
<evidence type="ECO:0000313" key="2">
    <source>
        <dbReference type="Proteomes" id="UP000190648"/>
    </source>
</evidence>
<dbReference type="Gene3D" id="3.10.200.10">
    <property type="entry name" value="Alpha carbonic anhydrase"/>
    <property type="match status" value="1"/>
</dbReference>
<reference evidence="1 2" key="1">
    <citation type="submission" date="2016-02" db="EMBL/GenBank/DDBJ databases">
        <title>Band-tailed pigeon sequencing and assembly.</title>
        <authorList>
            <person name="Soares A.E."/>
            <person name="Novak B.J."/>
            <person name="Rice E.S."/>
            <person name="O'Connell B."/>
            <person name="Chang D."/>
            <person name="Weber S."/>
            <person name="Shapiro B."/>
        </authorList>
    </citation>
    <scope>NUCLEOTIDE SEQUENCE [LARGE SCALE GENOMIC DNA]</scope>
    <source>
        <strain evidence="1">BTP2013</strain>
        <tissue evidence="1">Blood</tissue>
    </source>
</reference>
<evidence type="ECO:0000313" key="1">
    <source>
        <dbReference type="EMBL" id="OPJ83620.1"/>
    </source>
</evidence>
<organism evidence="1 2">
    <name type="scientific">Patagioenas fasciata monilis</name>
    <dbReference type="NCBI Taxonomy" id="372326"/>
    <lineage>
        <taxon>Eukaryota</taxon>
        <taxon>Metazoa</taxon>
        <taxon>Chordata</taxon>
        <taxon>Craniata</taxon>
        <taxon>Vertebrata</taxon>
        <taxon>Euteleostomi</taxon>
        <taxon>Archelosauria</taxon>
        <taxon>Archosauria</taxon>
        <taxon>Dinosauria</taxon>
        <taxon>Saurischia</taxon>
        <taxon>Theropoda</taxon>
        <taxon>Coelurosauria</taxon>
        <taxon>Aves</taxon>
        <taxon>Neognathae</taxon>
        <taxon>Neoaves</taxon>
        <taxon>Columbimorphae</taxon>
        <taxon>Columbiformes</taxon>
        <taxon>Columbidae</taxon>
        <taxon>Patagioenas</taxon>
    </lineage>
</organism>
<proteinExistence type="predicted"/>
<dbReference type="AlphaFoldDB" id="A0A1V4KGL0"/>
<accession>A0A1V4KGL0</accession>